<dbReference type="Proteomes" id="UP001301728">
    <property type="component" value="Unassembled WGS sequence"/>
</dbReference>
<accession>A0ABU5TWS3</accession>
<dbReference type="Pfam" id="PF26355">
    <property type="entry name" value="HTH_VMAP-M9"/>
    <property type="match status" value="1"/>
</dbReference>
<evidence type="ECO:0000313" key="3">
    <source>
        <dbReference type="EMBL" id="MEA5519335.1"/>
    </source>
</evidence>
<dbReference type="PRINTS" id="PR00364">
    <property type="entry name" value="DISEASERSIST"/>
</dbReference>
<name>A0ABU5TWS3_9CYAN</name>
<evidence type="ECO:0000259" key="2">
    <source>
        <dbReference type="Pfam" id="PF26355"/>
    </source>
</evidence>
<evidence type="ECO:0000313" key="4">
    <source>
        <dbReference type="Proteomes" id="UP001301728"/>
    </source>
</evidence>
<comment type="caution">
    <text evidence="3">The sequence shown here is derived from an EMBL/GenBank/DDBJ whole genome shotgun (WGS) entry which is preliminary data.</text>
</comment>
<dbReference type="InterPro" id="IPR002182">
    <property type="entry name" value="NB-ARC"/>
</dbReference>
<feature type="domain" description="NB-ARC" evidence="1">
    <location>
        <begin position="148"/>
        <end position="307"/>
    </location>
</feature>
<dbReference type="InterPro" id="IPR027417">
    <property type="entry name" value="P-loop_NTPase"/>
</dbReference>
<dbReference type="Pfam" id="PF00931">
    <property type="entry name" value="NB-ARC"/>
    <property type="match status" value="1"/>
</dbReference>
<dbReference type="EMBL" id="JAYGHT010000027">
    <property type="protein sequence ID" value="MEA5519335.1"/>
    <property type="molecule type" value="Genomic_DNA"/>
</dbReference>
<gene>
    <name evidence="3" type="ORF">VB854_10275</name>
</gene>
<dbReference type="SUPFAM" id="SSF52540">
    <property type="entry name" value="P-loop containing nucleoside triphosphate hydrolases"/>
    <property type="match status" value="1"/>
</dbReference>
<keyword evidence="4" id="KW-1185">Reference proteome</keyword>
<organism evidence="3 4">
    <name type="scientific">Limnoraphis robusta CCNP1315</name>
    <dbReference type="NCBI Taxonomy" id="3110306"/>
    <lineage>
        <taxon>Bacteria</taxon>
        <taxon>Bacillati</taxon>
        <taxon>Cyanobacteriota</taxon>
        <taxon>Cyanophyceae</taxon>
        <taxon>Oscillatoriophycideae</taxon>
        <taxon>Oscillatoriales</taxon>
        <taxon>Sirenicapillariaceae</taxon>
        <taxon>Limnoraphis</taxon>
    </lineage>
</organism>
<evidence type="ECO:0000259" key="1">
    <source>
        <dbReference type="Pfam" id="PF00931"/>
    </source>
</evidence>
<dbReference type="Gene3D" id="3.40.50.300">
    <property type="entry name" value="P-loop containing nucleotide triphosphate hydrolases"/>
    <property type="match status" value="1"/>
</dbReference>
<sequence>MDLQKAIDWTDDLVFAKTGRHLDSLQRAILEGTWQNQTYQQVAEDYHCTKDHAKRVASELWQLLSELLEEDVKKSNLKSLFKRIEFSHISNYGSDTQIFGDINICSELYTHPKTPKKRSHSTNEKESQPRHDLIDAPEYYRLYNRTNELATLKQWILKENSRIVTITGLSGIGKTTLARELLEHIKDNFDHILWRSHRTFPTLNALKTHLIEFLAPPPPTQNPSILNYLRSRSSILDYLRSHRCLIILDDFQETLTPGELVGNYRPEYTNYGKLIKEITRSAHNSCFLLLSWEIPIEIATLETENCYCKTLQLQGLGESATELLMAKKLTDEARWLELIHLYSGNPAWLNIIVSSIQDLFNGSVAQFLSYSSLFLGDLEPILQEHYRRLSESEKLIMQWLAKQETPVNISSKPAEFLSESDFLRAIQSLRKRNLIEKALNEKTSGFTLQPVMKEYIKKFVSE</sequence>
<dbReference type="InterPro" id="IPR058651">
    <property type="entry name" value="HTH_VMAP-M9"/>
</dbReference>
<dbReference type="RefSeq" id="WP_323273542.1">
    <property type="nucleotide sequence ID" value="NZ_JAYGHT010000027.1"/>
</dbReference>
<feature type="domain" description="vWA-MoxR associated protein N-terminal HTH" evidence="2">
    <location>
        <begin position="1"/>
        <end position="83"/>
    </location>
</feature>
<proteinExistence type="predicted"/>
<reference evidence="3 4" key="1">
    <citation type="submission" date="2023-12" db="EMBL/GenBank/DDBJ databases">
        <title>Baltic Sea Cyanobacteria.</title>
        <authorList>
            <person name="Delbaje E."/>
            <person name="Fewer D.P."/>
            <person name="Shishido T.K."/>
        </authorList>
    </citation>
    <scope>NUCLEOTIDE SEQUENCE [LARGE SCALE GENOMIC DNA]</scope>
    <source>
        <strain evidence="3 4">CCNP 1315</strain>
    </source>
</reference>
<protein>
    <submittedName>
        <fullName evidence="3">NB-ARC domain-containing protein</fullName>
    </submittedName>
</protein>